<organism evidence="3 4">
    <name type="scientific">Heterocephalus glaber</name>
    <name type="common">Naked mole rat</name>
    <dbReference type="NCBI Taxonomy" id="10181"/>
    <lineage>
        <taxon>Eukaryota</taxon>
        <taxon>Metazoa</taxon>
        <taxon>Chordata</taxon>
        <taxon>Craniata</taxon>
        <taxon>Vertebrata</taxon>
        <taxon>Euteleostomi</taxon>
        <taxon>Mammalia</taxon>
        <taxon>Eutheria</taxon>
        <taxon>Euarchontoglires</taxon>
        <taxon>Glires</taxon>
        <taxon>Rodentia</taxon>
        <taxon>Hystricomorpha</taxon>
        <taxon>Bathyergidae</taxon>
        <taxon>Heterocephalus</taxon>
    </lineage>
</organism>
<dbReference type="GO" id="GO:0005634">
    <property type="term" value="C:nucleus"/>
    <property type="evidence" value="ECO:0007669"/>
    <property type="project" value="TreeGrafter"/>
</dbReference>
<dbReference type="InterPro" id="IPR021072">
    <property type="entry name" value="MAGE_N"/>
</dbReference>
<dbReference type="Gene3D" id="1.10.10.1200">
    <property type="entry name" value="MAGE homology domain, winged helix WH1 motif"/>
    <property type="match status" value="1"/>
</dbReference>
<dbReference type="InterPro" id="IPR037445">
    <property type="entry name" value="MAGE"/>
</dbReference>
<name>G5BLP7_HETGA</name>
<sequence>MVARKPLHLGQEQQGRRCLHHGLSCTSIMAQKKKRKVPAPKKHYPGREETQVLQEALAPKKHCPVQGKTQVLKKALAPATKKKIFCSSSAPPLVVIPCTDSASQSQNPPQGSQRAVSAATATDNSNPRSNEGTKCKCKKKHLSSQAPLPTIQSPRDALTKMASRLVNYIIEMHQMENPIRKKDMLKIINKKYEKHFPKLLERASFNIEVVFGMELKEVDAAKHSYTLVDKMNLPYNGMLKRGRGFPKTGLLMNLLGVIFMKGNSASEEEIWEFLNRMRIYAGKKHFLFGEPRKLITCDLVKLKYLEYRQVPYSDPPQYEFLWGPRAYAETSKMKVLEFWAKINETIPSAFQARYEEALRDEEERADPIVTPSESTNAPKRKYSISGVEFLPTIIEVDEEDSSLLS</sequence>
<dbReference type="SMART" id="SM01373">
    <property type="entry name" value="MAGE"/>
    <property type="match status" value="1"/>
</dbReference>
<evidence type="ECO:0000256" key="1">
    <source>
        <dbReference type="SAM" id="MobiDB-lite"/>
    </source>
</evidence>
<dbReference type="AlphaFoldDB" id="G5BLP7"/>
<feature type="domain" description="MAGE" evidence="2">
    <location>
        <begin position="158"/>
        <end position="357"/>
    </location>
</feature>
<evidence type="ECO:0000313" key="3">
    <source>
        <dbReference type="EMBL" id="EHB10208.1"/>
    </source>
</evidence>
<accession>G5BLP7</accession>
<feature type="region of interest" description="Disordered" evidence="1">
    <location>
        <begin position="100"/>
        <end position="155"/>
    </location>
</feature>
<dbReference type="PANTHER" id="PTHR11736:SF53">
    <property type="entry name" value="MELANOMA-ASSOCIATED ANTIGEN B3"/>
    <property type="match status" value="1"/>
</dbReference>
<dbReference type="GO" id="GO:0000122">
    <property type="term" value="P:negative regulation of transcription by RNA polymerase II"/>
    <property type="evidence" value="ECO:0007669"/>
    <property type="project" value="TreeGrafter"/>
</dbReference>
<dbReference type="Pfam" id="PF01454">
    <property type="entry name" value="MAGE"/>
    <property type="match status" value="1"/>
</dbReference>
<reference evidence="3 4" key="1">
    <citation type="journal article" date="2011" name="Nature">
        <title>Genome sequencing reveals insights into physiology and longevity of the naked mole rat.</title>
        <authorList>
            <person name="Kim E.B."/>
            <person name="Fang X."/>
            <person name="Fushan A.A."/>
            <person name="Huang Z."/>
            <person name="Lobanov A.V."/>
            <person name="Han L."/>
            <person name="Marino S.M."/>
            <person name="Sun X."/>
            <person name="Turanov A.A."/>
            <person name="Yang P."/>
            <person name="Yim S.H."/>
            <person name="Zhao X."/>
            <person name="Kasaikina M.V."/>
            <person name="Stoletzki N."/>
            <person name="Peng C."/>
            <person name="Polak P."/>
            <person name="Xiong Z."/>
            <person name="Kiezun A."/>
            <person name="Zhu Y."/>
            <person name="Chen Y."/>
            <person name="Kryukov G.V."/>
            <person name="Zhang Q."/>
            <person name="Peshkin L."/>
            <person name="Yang L."/>
            <person name="Bronson R.T."/>
            <person name="Buffenstein R."/>
            <person name="Wang B."/>
            <person name="Han C."/>
            <person name="Li Q."/>
            <person name="Chen L."/>
            <person name="Zhao W."/>
            <person name="Sunyaev S.R."/>
            <person name="Park T.J."/>
            <person name="Zhang G."/>
            <person name="Wang J."/>
            <person name="Gladyshev V.N."/>
        </authorList>
    </citation>
    <scope>NUCLEOTIDE SEQUENCE [LARGE SCALE GENOMIC DNA]</scope>
</reference>
<dbReference type="Proteomes" id="UP000006813">
    <property type="component" value="Unassembled WGS sequence"/>
</dbReference>
<dbReference type="InterPro" id="IPR041899">
    <property type="entry name" value="MAGE_WH2"/>
</dbReference>
<dbReference type="PANTHER" id="PTHR11736">
    <property type="entry name" value="MELANOMA-ASSOCIATED ANTIGEN MAGE ANTIGEN"/>
    <property type="match status" value="1"/>
</dbReference>
<evidence type="ECO:0000313" key="4">
    <source>
        <dbReference type="Proteomes" id="UP000006813"/>
    </source>
</evidence>
<gene>
    <name evidence="3" type="ORF">GW7_16544</name>
</gene>
<protein>
    <submittedName>
        <fullName evidence="3">Melanoma-associated antigen B3</fullName>
    </submittedName>
</protein>
<dbReference type="PROSITE" id="PS50838">
    <property type="entry name" value="MAGE"/>
    <property type="match status" value="1"/>
</dbReference>
<dbReference type="InterPro" id="IPR002190">
    <property type="entry name" value="MHD_dom"/>
</dbReference>
<dbReference type="InterPro" id="IPR041898">
    <property type="entry name" value="MAGE_WH1"/>
</dbReference>
<feature type="compositionally biased region" description="Polar residues" evidence="1">
    <location>
        <begin position="143"/>
        <end position="153"/>
    </location>
</feature>
<evidence type="ECO:0000259" key="2">
    <source>
        <dbReference type="PROSITE" id="PS50838"/>
    </source>
</evidence>
<dbReference type="InParanoid" id="G5BLP7"/>
<proteinExistence type="predicted"/>
<dbReference type="Pfam" id="PF12440">
    <property type="entry name" value="MAGE_N"/>
    <property type="match status" value="1"/>
</dbReference>
<dbReference type="SMART" id="SM01392">
    <property type="entry name" value="MAGE_N"/>
    <property type="match status" value="1"/>
</dbReference>
<feature type="compositionally biased region" description="Polar residues" evidence="1">
    <location>
        <begin position="100"/>
        <end position="132"/>
    </location>
</feature>
<dbReference type="eggNOG" id="KOG4562">
    <property type="taxonomic scope" value="Eukaryota"/>
</dbReference>
<dbReference type="STRING" id="10181.G5BLP7"/>
<dbReference type="Gene3D" id="1.10.10.1210">
    <property type="entry name" value="MAGE homology domain, winged helix WH2 motif"/>
    <property type="match status" value="1"/>
</dbReference>
<dbReference type="EMBL" id="JH170922">
    <property type="protein sequence ID" value="EHB10208.1"/>
    <property type="molecule type" value="Genomic_DNA"/>
</dbReference>
<dbReference type="FunFam" id="1.10.10.1210:FF:000001">
    <property type="entry name" value="melanoma-associated antigen D1"/>
    <property type="match status" value="1"/>
</dbReference>